<name>W0V970_9BURK</name>
<evidence type="ECO:0000313" key="3">
    <source>
        <dbReference type="Proteomes" id="UP000027604"/>
    </source>
</evidence>
<dbReference type="KEGG" id="jag:GJA_4770"/>
<organism evidence="2 3">
    <name type="scientific">Janthinobacterium agaricidamnosum NBRC 102515 = DSM 9628</name>
    <dbReference type="NCBI Taxonomy" id="1349767"/>
    <lineage>
        <taxon>Bacteria</taxon>
        <taxon>Pseudomonadati</taxon>
        <taxon>Pseudomonadota</taxon>
        <taxon>Betaproteobacteria</taxon>
        <taxon>Burkholderiales</taxon>
        <taxon>Oxalobacteraceae</taxon>
        <taxon>Janthinobacterium</taxon>
    </lineage>
</organism>
<reference evidence="2 3" key="1">
    <citation type="journal article" date="2015" name="Genome Announc.">
        <title>Genome Sequence of Mushroom Soft-Rot Pathogen Janthinobacterium agaricidamnosum.</title>
        <authorList>
            <person name="Graupner K."/>
            <person name="Lackner G."/>
            <person name="Hertweck C."/>
        </authorList>
    </citation>
    <scope>NUCLEOTIDE SEQUENCE [LARGE SCALE GENOMIC DNA]</scope>
    <source>
        <strain evidence="3">NBRC 102515 / DSM 9628</strain>
    </source>
</reference>
<dbReference type="Proteomes" id="UP000027604">
    <property type="component" value="Chromosome I"/>
</dbReference>
<protein>
    <submittedName>
        <fullName evidence="2">Uncharacterized protein</fullName>
    </submittedName>
</protein>
<feature type="compositionally biased region" description="Pro residues" evidence="1">
    <location>
        <begin position="58"/>
        <end position="74"/>
    </location>
</feature>
<accession>W0V970</accession>
<dbReference type="EMBL" id="HG322949">
    <property type="protein sequence ID" value="CDG85374.1"/>
    <property type="molecule type" value="Genomic_DNA"/>
</dbReference>
<dbReference type="HOGENOM" id="CLU_2682876_0_0_4"/>
<gene>
    <name evidence="2" type="ORF">GJA_4770</name>
</gene>
<sequence length="74" mass="7953">MLVFFATGDQSISLNTMRQRSAQMDCSGPKGAPPAIPPIIITPFSYHTPGPAIDPQRRPPGPPVRPPCRPSMSL</sequence>
<dbReference type="STRING" id="1349767.GJA_4770"/>
<keyword evidence="3" id="KW-1185">Reference proteome</keyword>
<dbReference type="AlphaFoldDB" id="W0V970"/>
<dbReference type="PATRIC" id="fig|1349767.4.peg.1396"/>
<evidence type="ECO:0000256" key="1">
    <source>
        <dbReference type="SAM" id="MobiDB-lite"/>
    </source>
</evidence>
<evidence type="ECO:0000313" key="2">
    <source>
        <dbReference type="EMBL" id="CDG85374.1"/>
    </source>
</evidence>
<proteinExistence type="predicted"/>
<feature type="region of interest" description="Disordered" evidence="1">
    <location>
        <begin position="47"/>
        <end position="74"/>
    </location>
</feature>